<dbReference type="PROSITE" id="PS50125">
    <property type="entry name" value="GUANYLATE_CYCLASE_2"/>
    <property type="match status" value="1"/>
</dbReference>
<evidence type="ECO:0000256" key="2">
    <source>
        <dbReference type="ARBA" id="ARBA00022692"/>
    </source>
</evidence>
<feature type="compositionally biased region" description="Basic and acidic residues" evidence="7">
    <location>
        <begin position="185"/>
        <end position="196"/>
    </location>
</feature>
<evidence type="ECO:0000256" key="1">
    <source>
        <dbReference type="ARBA" id="ARBA00004370"/>
    </source>
</evidence>
<keyword evidence="3" id="KW-0547">Nucleotide-binding</keyword>
<dbReference type="GO" id="GO:0004383">
    <property type="term" value="F:guanylate cyclase activity"/>
    <property type="evidence" value="ECO:0007669"/>
    <property type="project" value="TreeGrafter"/>
</dbReference>
<dbReference type="GO" id="GO:0004016">
    <property type="term" value="F:adenylate cyclase activity"/>
    <property type="evidence" value="ECO:0007669"/>
    <property type="project" value="TreeGrafter"/>
</dbReference>
<dbReference type="PANTHER" id="PTHR11920:SF335">
    <property type="entry name" value="GUANYLATE CYCLASE"/>
    <property type="match status" value="1"/>
</dbReference>
<dbReference type="InterPro" id="IPR029787">
    <property type="entry name" value="Nucleotide_cyclase"/>
</dbReference>
<dbReference type="SUPFAM" id="SSF55073">
    <property type="entry name" value="Nucleotide cyclase"/>
    <property type="match status" value="1"/>
</dbReference>
<dbReference type="EMBL" id="CAUJNA010003695">
    <property type="protein sequence ID" value="CAJ1407916.1"/>
    <property type="molecule type" value="Genomic_DNA"/>
</dbReference>
<evidence type="ECO:0000256" key="4">
    <source>
        <dbReference type="ARBA" id="ARBA00022989"/>
    </source>
</evidence>
<reference evidence="10" key="1">
    <citation type="submission" date="2023-08" db="EMBL/GenBank/DDBJ databases">
        <authorList>
            <person name="Chen Y."/>
            <person name="Shah S."/>
            <person name="Dougan E. K."/>
            <person name="Thang M."/>
            <person name="Chan C."/>
        </authorList>
    </citation>
    <scope>NUCLEOTIDE SEQUENCE</scope>
</reference>
<dbReference type="PANTHER" id="PTHR11920">
    <property type="entry name" value="GUANYLYL CYCLASE"/>
    <property type="match status" value="1"/>
</dbReference>
<dbReference type="GO" id="GO:0000166">
    <property type="term" value="F:nucleotide binding"/>
    <property type="evidence" value="ECO:0007669"/>
    <property type="project" value="UniProtKB-KW"/>
</dbReference>
<proteinExistence type="predicted"/>
<dbReference type="InterPro" id="IPR001054">
    <property type="entry name" value="A/G_cyclase"/>
</dbReference>
<dbReference type="InterPro" id="IPR050401">
    <property type="entry name" value="Cyclic_nucleotide_synthase"/>
</dbReference>
<keyword evidence="11" id="KW-1185">Reference proteome</keyword>
<feature type="signal peptide" evidence="8">
    <location>
        <begin position="1"/>
        <end position="18"/>
    </location>
</feature>
<name>A0AA36NKK4_9DINO</name>
<keyword evidence="5" id="KW-0472">Membrane</keyword>
<dbReference type="GO" id="GO:0007168">
    <property type="term" value="P:receptor guanylyl cyclase signaling pathway"/>
    <property type="evidence" value="ECO:0007669"/>
    <property type="project" value="TreeGrafter"/>
</dbReference>
<dbReference type="Proteomes" id="UP001178507">
    <property type="component" value="Unassembled WGS sequence"/>
</dbReference>
<comment type="subcellular location">
    <subcellularLocation>
        <location evidence="1">Membrane</location>
    </subcellularLocation>
</comment>
<evidence type="ECO:0000259" key="9">
    <source>
        <dbReference type="PROSITE" id="PS50125"/>
    </source>
</evidence>
<dbReference type="GO" id="GO:0001653">
    <property type="term" value="F:peptide receptor activity"/>
    <property type="evidence" value="ECO:0007669"/>
    <property type="project" value="TreeGrafter"/>
</dbReference>
<keyword evidence="8" id="KW-0732">Signal</keyword>
<keyword evidence="6" id="KW-0456">Lyase</keyword>
<evidence type="ECO:0000313" key="11">
    <source>
        <dbReference type="Proteomes" id="UP001178507"/>
    </source>
</evidence>
<dbReference type="GO" id="GO:0035556">
    <property type="term" value="P:intracellular signal transduction"/>
    <property type="evidence" value="ECO:0007669"/>
    <property type="project" value="InterPro"/>
</dbReference>
<sequence length="205" mass="22539">MSIGWAVLWAELVELLNTLYSAFDEVILDWGLHKEVIGDAYFISSGCPVTEDEKAAPDQFAMRAVEVGLALQRVVPTVCDDNSVQMRCGIHSGNVIAGVVGKKGPRYHLFGPSVEFANLMESTGIPTRVQISSATKAWLDCGGHDYDFEERLVEISGEEHKTFLVNRSKSRAARQIRTALAMHRHDQATVTGDKHPRPAKSGSML</sequence>
<feature type="chain" id="PRO_5041329682" description="Guanylate cyclase domain-containing protein" evidence="8">
    <location>
        <begin position="19"/>
        <end position="205"/>
    </location>
</feature>
<protein>
    <recommendedName>
        <fullName evidence="9">Guanylate cyclase domain-containing protein</fullName>
    </recommendedName>
</protein>
<dbReference type="AlphaFoldDB" id="A0AA36NKK4"/>
<feature type="region of interest" description="Disordered" evidence="7">
    <location>
        <begin position="185"/>
        <end position="205"/>
    </location>
</feature>
<feature type="domain" description="Guanylate cyclase" evidence="9">
    <location>
        <begin position="11"/>
        <end position="121"/>
    </location>
</feature>
<evidence type="ECO:0000256" key="5">
    <source>
        <dbReference type="ARBA" id="ARBA00023136"/>
    </source>
</evidence>
<evidence type="ECO:0000256" key="3">
    <source>
        <dbReference type="ARBA" id="ARBA00022741"/>
    </source>
</evidence>
<accession>A0AA36NKK4</accession>
<evidence type="ECO:0000256" key="8">
    <source>
        <dbReference type="SAM" id="SignalP"/>
    </source>
</evidence>
<dbReference type="GO" id="GO:0005886">
    <property type="term" value="C:plasma membrane"/>
    <property type="evidence" value="ECO:0007669"/>
    <property type="project" value="TreeGrafter"/>
</dbReference>
<gene>
    <name evidence="10" type="ORF">EVOR1521_LOCUS29497</name>
</gene>
<evidence type="ECO:0000256" key="6">
    <source>
        <dbReference type="ARBA" id="ARBA00023239"/>
    </source>
</evidence>
<evidence type="ECO:0000313" key="10">
    <source>
        <dbReference type="EMBL" id="CAJ1407916.1"/>
    </source>
</evidence>
<dbReference type="Gene3D" id="3.30.70.1230">
    <property type="entry name" value="Nucleotide cyclase"/>
    <property type="match status" value="1"/>
</dbReference>
<dbReference type="Pfam" id="PF00211">
    <property type="entry name" value="Guanylate_cyc"/>
    <property type="match status" value="1"/>
</dbReference>
<keyword evidence="2" id="KW-0812">Transmembrane</keyword>
<dbReference type="SMART" id="SM00044">
    <property type="entry name" value="CYCc"/>
    <property type="match status" value="1"/>
</dbReference>
<dbReference type="CDD" id="cd07302">
    <property type="entry name" value="CHD"/>
    <property type="match status" value="1"/>
</dbReference>
<organism evidence="10 11">
    <name type="scientific">Effrenium voratum</name>
    <dbReference type="NCBI Taxonomy" id="2562239"/>
    <lineage>
        <taxon>Eukaryota</taxon>
        <taxon>Sar</taxon>
        <taxon>Alveolata</taxon>
        <taxon>Dinophyceae</taxon>
        <taxon>Suessiales</taxon>
        <taxon>Symbiodiniaceae</taxon>
        <taxon>Effrenium</taxon>
    </lineage>
</organism>
<evidence type="ECO:0000256" key="7">
    <source>
        <dbReference type="SAM" id="MobiDB-lite"/>
    </source>
</evidence>
<keyword evidence="4" id="KW-1133">Transmembrane helix</keyword>
<comment type="caution">
    <text evidence="10">The sequence shown here is derived from an EMBL/GenBank/DDBJ whole genome shotgun (WGS) entry which is preliminary data.</text>
</comment>